<comment type="pathway">
    <text evidence="3">Amino-acid degradation; L-glutamate degradation via mesaconate pathway; acetate and pyruvate from L-glutamate: step 2/4.</text>
</comment>
<dbReference type="Proteomes" id="UP000091926">
    <property type="component" value="Chromosome"/>
</dbReference>
<name>A0A193GH94_9BORD</name>
<evidence type="ECO:0000256" key="1">
    <source>
        <dbReference type="ARBA" id="ARBA00000789"/>
    </source>
</evidence>
<comment type="subunit">
    <text evidence="5">Homodimer.</text>
</comment>
<sequence>MGSKTTPFRIANVRVDVGIGGYWIHDQAAVQGSGARPDGFFFDGEPSSSAFPAVRSPSIAYLISLELDDGQVAYGDCVTVANAGHAGRPNPLREHDAGKTGKALAAALKGRQFDGFRPAAAVLEALDLPPELVLPVQFGASQALLGAAALARKAPMRDVLLDEFDLEKPRTLPGFAGSCGGDWEANVDKAIVRHVDMFPQSAIQTAAECERLPEYASWIMRRIEKWGGAGYLPDLHFDFHSSLGRLLNNDEDKVIDYLAGICARTPTLQVYFEDPMHARGSEEALARMRSLREKLSSRVENCRLIADEWANGPGKVAQFAQARAAHAIQIKMPDNGSLLTTIEAVQACKQNDVLAYLGGSCNETDISARATVHVGLAFGAWRLFTKPGMGFDEGLMVLKNEMSRTVGRDAPAT</sequence>
<dbReference type="InterPro" id="IPR022665">
    <property type="entry name" value="MeAsp_NH4-lyase_N"/>
</dbReference>
<feature type="domain" description="Methylaspartate ammonia-lyase C-terminal" evidence="11">
    <location>
        <begin position="174"/>
        <end position="406"/>
    </location>
</feature>
<dbReference type="GO" id="GO:0050096">
    <property type="term" value="F:methylaspartate ammonia-lyase activity"/>
    <property type="evidence" value="ECO:0007669"/>
    <property type="project" value="UniProtKB-EC"/>
</dbReference>
<keyword evidence="8" id="KW-0460">Magnesium</keyword>
<reference evidence="12 13" key="1">
    <citation type="submission" date="2016-06" db="EMBL/GenBank/DDBJ databases">
        <title>Complete genome sequences of Bordetella bronchialis and Bordetella flabilis.</title>
        <authorList>
            <person name="LiPuma J.J."/>
            <person name="Spilker T."/>
        </authorList>
    </citation>
    <scope>NUCLEOTIDE SEQUENCE [LARGE SCALE GENOMIC DNA]</scope>
    <source>
        <strain evidence="12 13">AU10664</strain>
    </source>
</reference>
<dbReference type="GO" id="GO:0019553">
    <property type="term" value="P:L-glutamate catabolic process via L-citramalate"/>
    <property type="evidence" value="ECO:0007669"/>
    <property type="project" value="UniProtKB-UniPathway"/>
</dbReference>
<dbReference type="Gene3D" id="3.20.20.120">
    <property type="entry name" value="Enolase-like C-terminal domain"/>
    <property type="match status" value="1"/>
</dbReference>
<feature type="domain" description="Methylaspartate ammonia-lyase N-terminal" evidence="10">
    <location>
        <begin position="9"/>
        <end position="164"/>
    </location>
</feature>
<dbReference type="NCBIfam" id="TIGR01502">
    <property type="entry name" value="B_methylAsp_ase"/>
    <property type="match status" value="1"/>
</dbReference>
<keyword evidence="13" id="KW-1185">Reference proteome</keyword>
<dbReference type="SUPFAM" id="SSF51604">
    <property type="entry name" value="Enolase C-terminal domain-like"/>
    <property type="match status" value="1"/>
</dbReference>
<comment type="similarity">
    <text evidence="4">Belongs to the methylaspartate ammonia-lyase family.</text>
</comment>
<evidence type="ECO:0000313" key="13">
    <source>
        <dbReference type="Proteomes" id="UP000091926"/>
    </source>
</evidence>
<dbReference type="AlphaFoldDB" id="A0A193GH94"/>
<evidence type="ECO:0000256" key="6">
    <source>
        <dbReference type="ARBA" id="ARBA00012993"/>
    </source>
</evidence>
<evidence type="ECO:0000256" key="3">
    <source>
        <dbReference type="ARBA" id="ARBA00004675"/>
    </source>
</evidence>
<evidence type="ECO:0000313" key="12">
    <source>
        <dbReference type="EMBL" id="ANN79195.1"/>
    </source>
</evidence>
<dbReference type="InterPro" id="IPR022662">
    <property type="entry name" value="MeAsp_NH4-lyase_C"/>
</dbReference>
<dbReference type="EC" id="4.3.1.2" evidence="6"/>
<evidence type="ECO:0000256" key="8">
    <source>
        <dbReference type="ARBA" id="ARBA00022842"/>
    </source>
</evidence>
<dbReference type="Gene3D" id="3.30.390.10">
    <property type="entry name" value="Enolase-like, N-terminal domain"/>
    <property type="match status" value="1"/>
</dbReference>
<dbReference type="STRING" id="463014.BAU07_20575"/>
<dbReference type="UniPathway" id="UPA00561">
    <property type="reaction ID" value="UER00618"/>
</dbReference>
<evidence type="ECO:0000256" key="7">
    <source>
        <dbReference type="ARBA" id="ARBA00022723"/>
    </source>
</evidence>
<comment type="cofactor">
    <cofactor evidence="2">
        <name>Mg(2+)</name>
        <dbReference type="ChEBI" id="CHEBI:18420"/>
    </cofactor>
</comment>
<evidence type="ECO:0000259" key="10">
    <source>
        <dbReference type="Pfam" id="PF05034"/>
    </source>
</evidence>
<evidence type="ECO:0000256" key="4">
    <source>
        <dbReference type="ARBA" id="ARBA00009954"/>
    </source>
</evidence>
<keyword evidence="9 12" id="KW-0456">Lyase</keyword>
<organism evidence="12 13">
    <name type="scientific">Bordetella flabilis</name>
    <dbReference type="NCBI Taxonomy" id="463014"/>
    <lineage>
        <taxon>Bacteria</taxon>
        <taxon>Pseudomonadati</taxon>
        <taxon>Pseudomonadota</taxon>
        <taxon>Betaproteobacteria</taxon>
        <taxon>Burkholderiales</taxon>
        <taxon>Alcaligenaceae</taxon>
        <taxon>Bordetella</taxon>
    </lineage>
</organism>
<dbReference type="InterPro" id="IPR036849">
    <property type="entry name" value="Enolase-like_C_sf"/>
</dbReference>
<dbReference type="InterPro" id="IPR006395">
    <property type="entry name" value="Me_Asp_am_lyase"/>
</dbReference>
<protein>
    <recommendedName>
        <fullName evidence="6">methylaspartate ammonia-lyase</fullName>
        <ecNumber evidence="6">4.3.1.2</ecNumber>
    </recommendedName>
</protein>
<dbReference type="OrthoDB" id="8630262at2"/>
<proteinExistence type="inferred from homology"/>
<evidence type="ECO:0000259" key="11">
    <source>
        <dbReference type="Pfam" id="PF07476"/>
    </source>
</evidence>
<gene>
    <name evidence="12" type="ORF">BAU07_20575</name>
</gene>
<accession>A0A193GH94</accession>
<dbReference type="KEGG" id="bfz:BAU07_20575"/>
<dbReference type="InterPro" id="IPR029017">
    <property type="entry name" value="Enolase-like_N"/>
</dbReference>
<dbReference type="EMBL" id="CP016172">
    <property type="protein sequence ID" value="ANN79195.1"/>
    <property type="molecule type" value="Genomic_DNA"/>
</dbReference>
<evidence type="ECO:0000256" key="2">
    <source>
        <dbReference type="ARBA" id="ARBA00001946"/>
    </source>
</evidence>
<dbReference type="PANTHER" id="PTHR48073">
    <property type="entry name" value="O-SUCCINYLBENZOATE SYNTHASE-RELATED"/>
    <property type="match status" value="1"/>
</dbReference>
<keyword evidence="7" id="KW-0479">Metal-binding</keyword>
<dbReference type="GO" id="GO:0046872">
    <property type="term" value="F:metal ion binding"/>
    <property type="evidence" value="ECO:0007669"/>
    <property type="project" value="UniProtKB-KW"/>
</dbReference>
<evidence type="ECO:0000256" key="5">
    <source>
        <dbReference type="ARBA" id="ARBA00011738"/>
    </source>
</evidence>
<dbReference type="SFLD" id="SFLDG00151">
    <property type="entry name" value="methylaspartate_ammonia-lyase"/>
    <property type="match status" value="1"/>
</dbReference>
<dbReference type="Pfam" id="PF07476">
    <property type="entry name" value="MAAL_C"/>
    <property type="match status" value="1"/>
</dbReference>
<evidence type="ECO:0000256" key="9">
    <source>
        <dbReference type="ARBA" id="ARBA00023239"/>
    </source>
</evidence>
<dbReference type="Pfam" id="PF05034">
    <property type="entry name" value="MAAL_N"/>
    <property type="match status" value="1"/>
</dbReference>
<dbReference type="PANTHER" id="PTHR48073:SF2">
    <property type="entry name" value="O-SUCCINYLBENZOATE SYNTHASE"/>
    <property type="match status" value="1"/>
</dbReference>
<dbReference type="SUPFAM" id="SSF54826">
    <property type="entry name" value="Enolase N-terminal domain-like"/>
    <property type="match status" value="1"/>
</dbReference>
<dbReference type="RefSeq" id="WP_066661801.1">
    <property type="nucleotide sequence ID" value="NZ_CBCSCL010000031.1"/>
</dbReference>
<comment type="catalytic activity">
    <reaction evidence="1">
        <text>(2S,3S)-3-methyl-L-aspartate = mesaconate + NH4(+)</text>
        <dbReference type="Rhea" id="RHEA:12829"/>
        <dbReference type="ChEBI" id="CHEBI:28938"/>
        <dbReference type="ChEBI" id="CHEBI:36986"/>
        <dbReference type="ChEBI" id="CHEBI:58724"/>
        <dbReference type="EC" id="4.3.1.2"/>
    </reaction>
</comment>
<dbReference type="SFLD" id="SFLDS00001">
    <property type="entry name" value="Enolase"/>
    <property type="match status" value="1"/>
</dbReference>